<keyword evidence="3" id="KW-0238">DNA-binding</keyword>
<dbReference type="Proteomes" id="UP000189433">
    <property type="component" value="Unassembled WGS sequence"/>
</dbReference>
<proteinExistence type="inferred from homology"/>
<organism evidence="7 8">
    <name type="scientific">Rodentibacter rarus</name>
    <dbReference type="NCBI Taxonomy" id="1908260"/>
    <lineage>
        <taxon>Bacteria</taxon>
        <taxon>Pseudomonadati</taxon>
        <taxon>Pseudomonadota</taxon>
        <taxon>Gammaproteobacteria</taxon>
        <taxon>Pasteurellales</taxon>
        <taxon>Pasteurellaceae</taxon>
        <taxon>Rodentibacter</taxon>
    </lineage>
</organism>
<evidence type="ECO:0000259" key="6">
    <source>
        <dbReference type="PROSITE" id="PS51736"/>
    </source>
</evidence>
<keyword evidence="2" id="KW-0229">DNA integration</keyword>
<evidence type="ECO:0000256" key="5">
    <source>
        <dbReference type="PIRSR" id="PIRSR606118-50"/>
    </source>
</evidence>
<name>A0A1V3IJA6_9PAST</name>
<dbReference type="InterPro" id="IPR036162">
    <property type="entry name" value="Resolvase-like_N_sf"/>
</dbReference>
<evidence type="ECO:0000313" key="7">
    <source>
        <dbReference type="EMBL" id="OOF41018.1"/>
    </source>
</evidence>
<dbReference type="CDD" id="cd03768">
    <property type="entry name" value="SR_ResInv"/>
    <property type="match status" value="1"/>
</dbReference>
<comment type="caution">
    <text evidence="7">The sequence shown here is derived from an EMBL/GenBank/DDBJ whole genome shotgun (WGS) entry which is preliminary data.</text>
</comment>
<dbReference type="GO" id="GO:0000150">
    <property type="term" value="F:DNA strand exchange activity"/>
    <property type="evidence" value="ECO:0007669"/>
    <property type="project" value="InterPro"/>
</dbReference>
<dbReference type="InterPro" id="IPR009057">
    <property type="entry name" value="Homeodomain-like_sf"/>
</dbReference>
<dbReference type="GO" id="GO:0015074">
    <property type="term" value="P:DNA integration"/>
    <property type="evidence" value="ECO:0007669"/>
    <property type="project" value="UniProtKB-KW"/>
</dbReference>
<sequence>MALIGFARVSTIGQSYEEQVKLLQDVDCIKIFTGKNSGAKGKNRARLDELLNFVREGDTIVVTKLDRLGRSTSQILNLYEELESRGIGLKSLDGVIDTEKRTDPFDKVKFVFMAALAEMERNLIRERTMEGRLAKGEAGKGGRPKALTEAQKVAFKRDVKRGFTLSQLAKKYDISKTTAYRERKSLA</sequence>
<dbReference type="InterPro" id="IPR050639">
    <property type="entry name" value="SSR_resolvase"/>
</dbReference>
<dbReference type="SMART" id="SM00857">
    <property type="entry name" value="Resolvase"/>
    <property type="match status" value="1"/>
</dbReference>
<accession>A0A1V3IJA6</accession>
<dbReference type="OrthoDB" id="9786476at2"/>
<dbReference type="STRING" id="1908260.BKK50_08995"/>
<evidence type="ECO:0000313" key="8">
    <source>
        <dbReference type="Proteomes" id="UP000189433"/>
    </source>
</evidence>
<dbReference type="AlphaFoldDB" id="A0A1V3IJA6"/>
<dbReference type="SUPFAM" id="SSF53041">
    <property type="entry name" value="Resolvase-like"/>
    <property type="match status" value="1"/>
</dbReference>
<dbReference type="PROSITE" id="PS51736">
    <property type="entry name" value="RECOMBINASES_3"/>
    <property type="match status" value="1"/>
</dbReference>
<reference evidence="7 8" key="1">
    <citation type="submission" date="2016-10" db="EMBL/GenBank/DDBJ databases">
        <title>Rodentibacter gen. nov. and new species.</title>
        <authorList>
            <person name="Christensen H."/>
        </authorList>
    </citation>
    <scope>NUCLEOTIDE SEQUENCE [LARGE SCALE GENOMIC DNA]</scope>
    <source>
        <strain evidence="7 8">CCUG17206</strain>
    </source>
</reference>
<dbReference type="RefSeq" id="WP_077417443.1">
    <property type="nucleotide sequence ID" value="NZ_MLHJ01000094.1"/>
</dbReference>
<dbReference type="PROSITE" id="PS00398">
    <property type="entry name" value="RECOMBINASES_2"/>
    <property type="match status" value="1"/>
</dbReference>
<keyword evidence="4" id="KW-0233">DNA recombination</keyword>
<gene>
    <name evidence="7" type="ORF">BKK50_08995</name>
</gene>
<dbReference type="EMBL" id="MLHJ01000094">
    <property type="protein sequence ID" value="OOF41018.1"/>
    <property type="molecule type" value="Genomic_DNA"/>
</dbReference>
<dbReference type="Gene3D" id="3.40.50.1390">
    <property type="entry name" value="Resolvase, N-terminal catalytic domain"/>
    <property type="match status" value="1"/>
</dbReference>
<feature type="active site" description="O-(5'-phospho-DNA)-serine intermediate" evidence="5">
    <location>
        <position position="10"/>
    </location>
</feature>
<dbReference type="PANTHER" id="PTHR30461">
    <property type="entry name" value="DNA-INVERTASE FROM LAMBDOID PROPHAGE"/>
    <property type="match status" value="1"/>
</dbReference>
<keyword evidence="8" id="KW-1185">Reference proteome</keyword>
<dbReference type="GO" id="GO:0003677">
    <property type="term" value="F:DNA binding"/>
    <property type="evidence" value="ECO:0007669"/>
    <property type="project" value="UniProtKB-KW"/>
</dbReference>
<comment type="similarity">
    <text evidence="1">Belongs to the site-specific recombinase resolvase family.</text>
</comment>
<dbReference type="Pfam" id="PF00239">
    <property type="entry name" value="Resolvase"/>
    <property type="match status" value="1"/>
</dbReference>
<feature type="domain" description="Resolvase/invertase-type recombinase catalytic" evidence="6">
    <location>
        <begin position="2"/>
        <end position="139"/>
    </location>
</feature>
<evidence type="ECO:0000256" key="1">
    <source>
        <dbReference type="ARBA" id="ARBA00009913"/>
    </source>
</evidence>
<evidence type="ECO:0000256" key="4">
    <source>
        <dbReference type="ARBA" id="ARBA00023172"/>
    </source>
</evidence>
<dbReference type="Gene3D" id="1.10.10.60">
    <property type="entry name" value="Homeodomain-like"/>
    <property type="match status" value="1"/>
</dbReference>
<dbReference type="PANTHER" id="PTHR30461:SF2">
    <property type="entry name" value="SERINE RECOMBINASE PINE-RELATED"/>
    <property type="match status" value="1"/>
</dbReference>
<evidence type="ECO:0000256" key="2">
    <source>
        <dbReference type="ARBA" id="ARBA00022908"/>
    </source>
</evidence>
<dbReference type="InterPro" id="IPR006119">
    <property type="entry name" value="Resolv_N"/>
</dbReference>
<dbReference type="InterPro" id="IPR006118">
    <property type="entry name" value="Recombinase_CS"/>
</dbReference>
<evidence type="ECO:0000256" key="3">
    <source>
        <dbReference type="ARBA" id="ARBA00023125"/>
    </source>
</evidence>
<protein>
    <submittedName>
        <fullName evidence="7">Resolvase</fullName>
    </submittedName>
</protein>
<dbReference type="SUPFAM" id="SSF46689">
    <property type="entry name" value="Homeodomain-like"/>
    <property type="match status" value="1"/>
</dbReference>